<organism evidence="1 2">
    <name type="scientific">Caulifigura coniformis</name>
    <dbReference type="NCBI Taxonomy" id="2527983"/>
    <lineage>
        <taxon>Bacteria</taxon>
        <taxon>Pseudomonadati</taxon>
        <taxon>Planctomycetota</taxon>
        <taxon>Planctomycetia</taxon>
        <taxon>Planctomycetales</taxon>
        <taxon>Planctomycetaceae</taxon>
        <taxon>Caulifigura</taxon>
    </lineage>
</organism>
<evidence type="ECO:0000313" key="2">
    <source>
        <dbReference type="Proteomes" id="UP000315700"/>
    </source>
</evidence>
<evidence type="ECO:0000313" key="1">
    <source>
        <dbReference type="EMBL" id="QDT52526.1"/>
    </source>
</evidence>
<dbReference type="AlphaFoldDB" id="A0A517S8U2"/>
<proteinExistence type="predicted"/>
<reference evidence="1 2" key="1">
    <citation type="submission" date="2019-02" db="EMBL/GenBank/DDBJ databases">
        <title>Deep-cultivation of Planctomycetes and their phenomic and genomic characterization uncovers novel biology.</title>
        <authorList>
            <person name="Wiegand S."/>
            <person name="Jogler M."/>
            <person name="Boedeker C."/>
            <person name="Pinto D."/>
            <person name="Vollmers J."/>
            <person name="Rivas-Marin E."/>
            <person name="Kohn T."/>
            <person name="Peeters S.H."/>
            <person name="Heuer A."/>
            <person name="Rast P."/>
            <person name="Oberbeckmann S."/>
            <person name="Bunk B."/>
            <person name="Jeske O."/>
            <person name="Meyerdierks A."/>
            <person name="Storesund J.E."/>
            <person name="Kallscheuer N."/>
            <person name="Luecker S."/>
            <person name="Lage O.M."/>
            <person name="Pohl T."/>
            <person name="Merkel B.J."/>
            <person name="Hornburger P."/>
            <person name="Mueller R.-W."/>
            <person name="Bruemmer F."/>
            <person name="Labrenz M."/>
            <person name="Spormann A.M."/>
            <person name="Op den Camp H."/>
            <person name="Overmann J."/>
            <person name="Amann R."/>
            <person name="Jetten M.S.M."/>
            <person name="Mascher T."/>
            <person name="Medema M.H."/>
            <person name="Devos D.P."/>
            <person name="Kaster A.-K."/>
            <person name="Ovreas L."/>
            <person name="Rohde M."/>
            <person name="Galperin M.Y."/>
            <person name="Jogler C."/>
        </authorList>
    </citation>
    <scope>NUCLEOTIDE SEQUENCE [LARGE SCALE GENOMIC DNA]</scope>
    <source>
        <strain evidence="1 2">Pan44</strain>
    </source>
</reference>
<accession>A0A517S8U2</accession>
<name>A0A517S8U2_9PLAN</name>
<keyword evidence="2" id="KW-1185">Reference proteome</keyword>
<dbReference type="InParanoid" id="A0A517S8U2"/>
<dbReference type="RefSeq" id="WP_145026949.1">
    <property type="nucleotide sequence ID" value="NZ_CP036271.1"/>
</dbReference>
<dbReference type="Proteomes" id="UP000315700">
    <property type="component" value="Chromosome"/>
</dbReference>
<sequence>MPELPWAEIRDSLMNAIRDALPLQVRKAAGERIAGLGLHIDAYYGSAGLYLLPESAAHKLDADALDNIGDWPISTDWVLSDDHSQAFSAHWKSWEDWFSTHRDDITDEQDSQRGLLRIACEAIQRLENAGLFDGVPKTEDFKIIIQEHDEPTALGVERYRQFVRTGLVRCDGDP</sequence>
<dbReference type="KEGG" id="ccos:Pan44_05380"/>
<gene>
    <name evidence="1" type="ORF">Pan44_05380</name>
</gene>
<evidence type="ECO:0008006" key="3">
    <source>
        <dbReference type="Google" id="ProtNLM"/>
    </source>
</evidence>
<protein>
    <recommendedName>
        <fullName evidence="3">DUF4303 domain-containing protein</fullName>
    </recommendedName>
</protein>
<dbReference type="EMBL" id="CP036271">
    <property type="protein sequence ID" value="QDT52526.1"/>
    <property type="molecule type" value="Genomic_DNA"/>
</dbReference>